<dbReference type="GO" id="GO:0004252">
    <property type="term" value="F:serine-type endopeptidase activity"/>
    <property type="evidence" value="ECO:0007669"/>
    <property type="project" value="UniProtKB-UniRule"/>
</dbReference>
<reference evidence="8" key="1">
    <citation type="journal article" date="2014" name="Int. J. Syst. Evol. Microbiol.">
        <title>Complete genome of a new Firmicutes species belonging to the dominant human colonic microbiota ('Ruminococcus bicirculans') reveals two chromosomes and a selective capacity to utilize plant glucans.</title>
        <authorList>
            <consortium name="NISC Comparative Sequencing Program"/>
            <person name="Wegmann U."/>
            <person name="Louis P."/>
            <person name="Goesmann A."/>
            <person name="Henrissat B."/>
            <person name="Duncan S.H."/>
            <person name="Flint H.J."/>
        </authorList>
    </citation>
    <scope>NUCLEOTIDE SEQUENCE</scope>
    <source>
        <strain evidence="8">CGMCC 1.18437</strain>
    </source>
</reference>
<dbReference type="Proteomes" id="UP000539473">
    <property type="component" value="Unassembled WGS sequence"/>
</dbReference>
<dbReference type="Pfam" id="PF00082">
    <property type="entry name" value="Peptidase_S8"/>
    <property type="match status" value="1"/>
</dbReference>
<dbReference type="AlphaFoldDB" id="A0A7W8KHR0"/>
<reference evidence="9 10" key="3">
    <citation type="submission" date="2020-08" db="EMBL/GenBank/DDBJ databases">
        <title>Genomic Encyclopedia of Type Strains, Phase IV (KMG-IV): sequencing the most valuable type-strain genomes for metagenomic binning, comparative biology and taxonomic classification.</title>
        <authorList>
            <person name="Goeker M."/>
        </authorList>
    </citation>
    <scope>NUCLEOTIDE SEQUENCE [LARGE SCALE GENOMIC DNA]</scope>
    <source>
        <strain evidence="9 10">DSM 27521</strain>
    </source>
</reference>
<dbReference type="PANTHER" id="PTHR43806:SF11">
    <property type="entry name" value="CEREVISIN-RELATED"/>
    <property type="match status" value="1"/>
</dbReference>
<feature type="domain" description="Peptidase S8/S53" evidence="7">
    <location>
        <begin position="198"/>
        <end position="438"/>
    </location>
</feature>
<dbReference type="EMBL" id="JACHFK010000006">
    <property type="protein sequence ID" value="MBB5377236.1"/>
    <property type="molecule type" value="Genomic_DNA"/>
</dbReference>
<feature type="active site" description="Charge relay system" evidence="5">
    <location>
        <position position="232"/>
    </location>
</feature>
<evidence type="ECO:0000256" key="2">
    <source>
        <dbReference type="ARBA" id="ARBA00022670"/>
    </source>
</evidence>
<keyword evidence="11" id="KW-1185">Reference proteome</keyword>
<feature type="active site" description="Charge relay system" evidence="5">
    <location>
        <position position="405"/>
    </location>
</feature>
<keyword evidence="4 5" id="KW-0720">Serine protease</keyword>
<evidence type="ECO:0000256" key="1">
    <source>
        <dbReference type="ARBA" id="ARBA00011073"/>
    </source>
</evidence>
<dbReference type="InterPro" id="IPR036852">
    <property type="entry name" value="Peptidase_S8/S53_dom_sf"/>
</dbReference>
<evidence type="ECO:0000256" key="5">
    <source>
        <dbReference type="PROSITE-ProRule" id="PRU01240"/>
    </source>
</evidence>
<dbReference type="SUPFAM" id="SSF52743">
    <property type="entry name" value="Subtilisin-like"/>
    <property type="match status" value="1"/>
</dbReference>
<sequence>MTSLRAVLALPCLPLLLLGCAGPVAPIPTPTPDPICSQSLAPAAVRGPAAAQSLGVTVEQGLAAVTPGPADWAAPHVAGRVLVLSGGALGAQALGALSGAAAQTVLPGLLRVATPAGETDAAYAARLAARGLRVQPDYRYAALATPNDPGVPGNKGLSVATAQGTKTMFQTYLTRVTLPQAWAFLAACGKTPAAARTAMLDTALDTAHPDLQGRTVAANSALPSTYTRATDHGTATTGVLAATTNNGVGLAGATWSGTVITVEVLGEEGTTTSAVAQGVNEALQQGAQVINMSLGAAGITADKTLDAVLHSASASAVLVAAAGNTASDGVYYPASHPDVIAVGAVGTKDGELACYSARPSAKLTRVLDIVAPGGAGYGTCAGTAATDDLLLLAPGGKYASEAGTSFSAPLVSSVAALMRAANPDLSAAQTKALLLGSVNWSAGLPLLDANAAVRAATR</sequence>
<dbReference type="Gene3D" id="3.40.50.200">
    <property type="entry name" value="Peptidase S8/S53 domain"/>
    <property type="match status" value="1"/>
</dbReference>
<accession>A0A7W8KHR0</accession>
<keyword evidence="3 5" id="KW-0378">Hydrolase</keyword>
<dbReference type="EMBL" id="BNAJ01000006">
    <property type="protein sequence ID" value="GHF47979.1"/>
    <property type="molecule type" value="Genomic_DNA"/>
</dbReference>
<evidence type="ECO:0000313" key="9">
    <source>
        <dbReference type="EMBL" id="MBB5377236.1"/>
    </source>
</evidence>
<protein>
    <submittedName>
        <fullName evidence="8">Serine protease</fullName>
    </submittedName>
</protein>
<keyword evidence="2 5" id="KW-0645">Protease</keyword>
<gene>
    <name evidence="8" type="ORF">GCM10017781_25400</name>
    <name evidence="9" type="ORF">HNQ07_002709</name>
</gene>
<feature type="active site" description="Charge relay system" evidence="5">
    <location>
        <position position="201"/>
    </location>
</feature>
<evidence type="ECO:0000313" key="8">
    <source>
        <dbReference type="EMBL" id="GHF47979.1"/>
    </source>
</evidence>
<evidence type="ECO:0000259" key="7">
    <source>
        <dbReference type="Pfam" id="PF00082"/>
    </source>
</evidence>
<evidence type="ECO:0000256" key="6">
    <source>
        <dbReference type="SAM" id="SignalP"/>
    </source>
</evidence>
<dbReference type="RefSeq" id="WP_184112587.1">
    <property type="nucleotide sequence ID" value="NZ_BNAJ01000006.1"/>
</dbReference>
<evidence type="ECO:0000256" key="3">
    <source>
        <dbReference type="ARBA" id="ARBA00022801"/>
    </source>
</evidence>
<feature type="signal peptide" evidence="6">
    <location>
        <begin position="1"/>
        <end position="21"/>
    </location>
</feature>
<dbReference type="PANTHER" id="PTHR43806">
    <property type="entry name" value="PEPTIDASE S8"/>
    <property type="match status" value="1"/>
</dbReference>
<dbReference type="PROSITE" id="PS51257">
    <property type="entry name" value="PROKAR_LIPOPROTEIN"/>
    <property type="match status" value="1"/>
</dbReference>
<evidence type="ECO:0000313" key="10">
    <source>
        <dbReference type="Proteomes" id="UP000539473"/>
    </source>
</evidence>
<dbReference type="InterPro" id="IPR000209">
    <property type="entry name" value="Peptidase_S8/S53_dom"/>
</dbReference>
<comment type="caution">
    <text evidence="9">The sequence shown here is derived from an EMBL/GenBank/DDBJ whole genome shotgun (WGS) entry which is preliminary data.</text>
</comment>
<feature type="chain" id="PRO_5031088960" evidence="6">
    <location>
        <begin position="22"/>
        <end position="458"/>
    </location>
</feature>
<proteinExistence type="inferred from homology"/>
<dbReference type="PRINTS" id="PR00723">
    <property type="entry name" value="SUBTILISIN"/>
</dbReference>
<keyword evidence="6" id="KW-0732">Signal</keyword>
<organism evidence="9 10">
    <name type="scientific">Deinococcus metalli</name>
    <dbReference type="NCBI Taxonomy" id="1141878"/>
    <lineage>
        <taxon>Bacteria</taxon>
        <taxon>Thermotogati</taxon>
        <taxon>Deinococcota</taxon>
        <taxon>Deinococci</taxon>
        <taxon>Deinococcales</taxon>
        <taxon>Deinococcaceae</taxon>
        <taxon>Deinococcus</taxon>
    </lineage>
</organism>
<name>A0A7W8KHR0_9DEIO</name>
<dbReference type="Proteomes" id="UP000619376">
    <property type="component" value="Unassembled WGS sequence"/>
</dbReference>
<comment type="similarity">
    <text evidence="1 5">Belongs to the peptidase S8 family.</text>
</comment>
<reference evidence="8" key="4">
    <citation type="submission" date="2024-05" db="EMBL/GenBank/DDBJ databases">
        <authorList>
            <person name="Sun Q."/>
            <person name="Zhou Y."/>
        </authorList>
    </citation>
    <scope>NUCLEOTIDE SEQUENCE</scope>
    <source>
        <strain evidence="8">CGMCC 1.18437</strain>
    </source>
</reference>
<dbReference type="PROSITE" id="PS51892">
    <property type="entry name" value="SUBTILASE"/>
    <property type="match status" value="1"/>
</dbReference>
<dbReference type="InterPro" id="IPR050131">
    <property type="entry name" value="Peptidase_S8_subtilisin-like"/>
</dbReference>
<dbReference type="InterPro" id="IPR015500">
    <property type="entry name" value="Peptidase_S8_subtilisin-rel"/>
</dbReference>
<dbReference type="GO" id="GO:0006508">
    <property type="term" value="P:proteolysis"/>
    <property type="evidence" value="ECO:0007669"/>
    <property type="project" value="UniProtKB-KW"/>
</dbReference>
<evidence type="ECO:0000256" key="4">
    <source>
        <dbReference type="ARBA" id="ARBA00022825"/>
    </source>
</evidence>
<evidence type="ECO:0000313" key="11">
    <source>
        <dbReference type="Proteomes" id="UP000619376"/>
    </source>
</evidence>
<reference evidence="11" key="2">
    <citation type="journal article" date="2019" name="Int. J. Syst. Evol. Microbiol.">
        <title>The Global Catalogue of Microorganisms (GCM) 10K type strain sequencing project: providing services to taxonomists for standard genome sequencing and annotation.</title>
        <authorList>
            <consortium name="The Broad Institute Genomics Platform"/>
            <consortium name="The Broad Institute Genome Sequencing Center for Infectious Disease"/>
            <person name="Wu L."/>
            <person name="Ma J."/>
        </authorList>
    </citation>
    <scope>NUCLEOTIDE SEQUENCE [LARGE SCALE GENOMIC DNA]</scope>
    <source>
        <strain evidence="11">CGMCC 1.18437</strain>
    </source>
</reference>